<evidence type="ECO:0000256" key="3">
    <source>
        <dbReference type="ARBA" id="ARBA00010497"/>
    </source>
</evidence>
<evidence type="ECO:0000256" key="7">
    <source>
        <dbReference type="ARBA" id="ARBA00022679"/>
    </source>
</evidence>
<dbReference type="OrthoDB" id="24893at2759"/>
<evidence type="ECO:0000256" key="1">
    <source>
        <dbReference type="ARBA" id="ARBA00001946"/>
    </source>
</evidence>
<evidence type="ECO:0000313" key="16">
    <source>
        <dbReference type="Proteomes" id="UP000324022"/>
    </source>
</evidence>
<feature type="region of interest" description="Disordered" evidence="13">
    <location>
        <begin position="246"/>
        <end position="293"/>
    </location>
</feature>
<evidence type="ECO:0000256" key="5">
    <source>
        <dbReference type="ARBA" id="ARBA00020603"/>
    </source>
</evidence>
<comment type="cofactor">
    <cofactor evidence="2">
        <name>Zn(2+)</name>
        <dbReference type="ChEBI" id="CHEBI:29105"/>
    </cofactor>
</comment>
<evidence type="ECO:0000256" key="10">
    <source>
        <dbReference type="ARBA" id="ARBA00022833"/>
    </source>
</evidence>
<keyword evidence="11" id="KW-0460">Magnesium</keyword>
<sequence>MATTQESVAGLSSSLDVKKHISFLLRCLRLLPQPYTSADDQRMTLGMFAISGLDLLNATHKIPPEEKTDLIEWVYEQQSPEGGFRGSPATPSSSSSSSTARGGGNLAMTYAALLILAVLEDDFSRLDRKALSHFIGSLQDEQEGGFAAQLPQPHEQKELVDRDPRFTYCAIAICSMLGEWDGIDVEKAKGYLEGCQRYDGGFGASEAHESHSGMTYCCVAGLHLLPPASQPKWDRRQEALSWLAHRQVAPSVSQSRDPAQEETKRNTETNDNGSEDSDEDEEPELTGGFQGRPSKLPPDVCYSFWNGAALALLWQHGVIDSQADAGYVLSAQSRVGGIAKIPGDHPDLLHTYLGLASLALHQPGSAETEEGRQEQEEEEEGEGIEFGMKRLDAAWNCSLDAKAWIKAKLSK</sequence>
<feature type="compositionally biased region" description="Acidic residues" evidence="13">
    <location>
        <begin position="273"/>
        <end position="284"/>
    </location>
</feature>
<evidence type="ECO:0000256" key="6">
    <source>
        <dbReference type="ARBA" id="ARBA00022602"/>
    </source>
</evidence>
<dbReference type="Proteomes" id="UP000324022">
    <property type="component" value="Unassembled WGS sequence"/>
</dbReference>
<evidence type="ECO:0000256" key="11">
    <source>
        <dbReference type="ARBA" id="ARBA00022842"/>
    </source>
</evidence>
<dbReference type="GO" id="GO:0004662">
    <property type="term" value="F:CAAX-protein geranylgeranyltransferase activity"/>
    <property type="evidence" value="ECO:0007669"/>
    <property type="project" value="UniProtKB-EC"/>
</dbReference>
<keyword evidence="10" id="KW-0862">Zinc</keyword>
<dbReference type="EMBL" id="OOIN01000035">
    <property type="protein sequence ID" value="SPO30908.1"/>
    <property type="molecule type" value="Genomic_DNA"/>
</dbReference>
<dbReference type="PANTHER" id="PTHR11774">
    <property type="entry name" value="GERANYLGERANYL TRANSFERASE TYPE BETA SUBUNIT"/>
    <property type="match status" value="1"/>
</dbReference>
<evidence type="ECO:0000313" key="15">
    <source>
        <dbReference type="EMBL" id="SPO30908.1"/>
    </source>
</evidence>
<dbReference type="InterPro" id="IPR045089">
    <property type="entry name" value="PGGT1B-like"/>
</dbReference>
<evidence type="ECO:0000256" key="13">
    <source>
        <dbReference type="SAM" id="MobiDB-lite"/>
    </source>
</evidence>
<feature type="region of interest" description="Disordered" evidence="13">
    <location>
        <begin position="363"/>
        <end position="384"/>
    </location>
</feature>
<gene>
    <name evidence="15" type="ORF">UTRI_05473_B</name>
</gene>
<keyword evidence="7 15" id="KW-0808">Transferase</keyword>
<feature type="compositionally biased region" description="Basic and acidic residues" evidence="13">
    <location>
        <begin position="258"/>
        <end position="268"/>
    </location>
</feature>
<evidence type="ECO:0000256" key="2">
    <source>
        <dbReference type="ARBA" id="ARBA00001947"/>
    </source>
</evidence>
<proteinExistence type="inferred from homology"/>
<dbReference type="Pfam" id="PF00432">
    <property type="entry name" value="Prenyltrans"/>
    <property type="match status" value="1"/>
</dbReference>
<accession>A0A5C3EK57</accession>
<feature type="compositionally biased region" description="Low complexity" evidence="13">
    <location>
        <begin position="86"/>
        <end position="100"/>
    </location>
</feature>
<comment type="cofactor">
    <cofactor evidence="1">
        <name>Mg(2+)</name>
        <dbReference type="ChEBI" id="CHEBI:18420"/>
    </cofactor>
</comment>
<feature type="domain" description="Prenyltransferase alpha-alpha toroid" evidence="14">
    <location>
        <begin position="15"/>
        <end position="364"/>
    </location>
</feature>
<protein>
    <recommendedName>
        <fullName evidence="5">Geranylgeranyl transferase type-1 subunit beta</fullName>
        <ecNumber evidence="4">2.5.1.59</ecNumber>
    </recommendedName>
    <alternativeName>
        <fullName evidence="12">Geranylgeranyl transferase type I subunit beta</fullName>
    </alternativeName>
</protein>
<keyword evidence="8" id="KW-0479">Metal-binding</keyword>
<feature type="region of interest" description="Disordered" evidence="13">
    <location>
        <begin position="81"/>
        <end position="101"/>
    </location>
</feature>
<dbReference type="InterPro" id="IPR008930">
    <property type="entry name" value="Terpenoid_cyclase/PrenylTrfase"/>
</dbReference>
<dbReference type="SUPFAM" id="SSF48239">
    <property type="entry name" value="Terpenoid cyclases/Protein prenyltransferases"/>
    <property type="match status" value="1"/>
</dbReference>
<dbReference type="PANTHER" id="PTHR11774:SF4">
    <property type="entry name" value="GERANYLGERANYL TRANSFERASE TYPE-1 SUBUNIT BETA"/>
    <property type="match status" value="1"/>
</dbReference>
<organism evidence="15 16">
    <name type="scientific">Ustilago trichophora</name>
    <dbReference type="NCBI Taxonomy" id="86804"/>
    <lineage>
        <taxon>Eukaryota</taxon>
        <taxon>Fungi</taxon>
        <taxon>Dikarya</taxon>
        <taxon>Basidiomycota</taxon>
        <taxon>Ustilaginomycotina</taxon>
        <taxon>Ustilaginomycetes</taxon>
        <taxon>Ustilaginales</taxon>
        <taxon>Ustilaginaceae</taxon>
        <taxon>Ustilago</taxon>
    </lineage>
</organism>
<dbReference type="GO" id="GO:0046872">
    <property type="term" value="F:metal ion binding"/>
    <property type="evidence" value="ECO:0007669"/>
    <property type="project" value="UniProtKB-KW"/>
</dbReference>
<dbReference type="InterPro" id="IPR041960">
    <property type="entry name" value="GGTase_I_beta"/>
</dbReference>
<evidence type="ECO:0000256" key="4">
    <source>
        <dbReference type="ARBA" id="ARBA00012700"/>
    </source>
</evidence>
<evidence type="ECO:0000256" key="8">
    <source>
        <dbReference type="ARBA" id="ARBA00022723"/>
    </source>
</evidence>
<evidence type="ECO:0000256" key="9">
    <source>
        <dbReference type="ARBA" id="ARBA00022737"/>
    </source>
</evidence>
<dbReference type="InterPro" id="IPR001330">
    <property type="entry name" value="Prenyltrans"/>
</dbReference>
<keyword evidence="6" id="KW-0637">Prenyltransferase</keyword>
<dbReference type="AlphaFoldDB" id="A0A5C3EK57"/>
<comment type="similarity">
    <text evidence="3">Belongs to the protein prenyltransferase subunit beta family.</text>
</comment>
<keyword evidence="9" id="KW-0677">Repeat</keyword>
<reference evidence="15 16" key="1">
    <citation type="submission" date="2018-03" db="EMBL/GenBank/DDBJ databases">
        <authorList>
            <person name="Guldener U."/>
        </authorList>
    </citation>
    <scope>NUCLEOTIDE SEQUENCE [LARGE SCALE GENOMIC DNA]</scope>
    <source>
        <strain evidence="15 16">NBRC100155</strain>
    </source>
</reference>
<name>A0A5C3EK57_9BASI</name>
<dbReference type="EC" id="2.5.1.59" evidence="4"/>
<dbReference type="Gene3D" id="1.50.10.20">
    <property type="match status" value="1"/>
</dbReference>
<evidence type="ECO:0000256" key="12">
    <source>
        <dbReference type="ARBA" id="ARBA00031713"/>
    </source>
</evidence>
<dbReference type="CDD" id="cd02895">
    <property type="entry name" value="GGTase-I"/>
    <property type="match status" value="1"/>
</dbReference>
<keyword evidence="16" id="KW-1185">Reference proteome</keyword>
<evidence type="ECO:0000259" key="14">
    <source>
        <dbReference type="Pfam" id="PF00432"/>
    </source>
</evidence>
<dbReference type="GO" id="GO:0005953">
    <property type="term" value="C:CAAX-protein geranylgeranyltransferase complex"/>
    <property type="evidence" value="ECO:0007669"/>
    <property type="project" value="InterPro"/>
</dbReference>